<gene>
    <name evidence="2 3" type="primary">bioD</name>
    <name evidence="3" type="ORF">M0G41_15510</name>
</gene>
<comment type="subcellular location">
    <subcellularLocation>
        <location evidence="2">Cytoplasm</location>
    </subcellularLocation>
</comment>
<comment type="subunit">
    <text evidence="2">Homodimer.</text>
</comment>
<feature type="binding site" evidence="2">
    <location>
        <position position="56"/>
    </location>
    <ligand>
        <name>Mg(2+)</name>
        <dbReference type="ChEBI" id="CHEBI:18420"/>
    </ligand>
</feature>
<keyword evidence="4" id="KW-1185">Reference proteome</keyword>
<sequence>MDRPSLYITGTDTGAGKTAVSSALLRGLCAAGWRAMGMKPLASGCEWRDGRWQNEDALALLAAGASGPDYATVNPIALPAATAPEIAAREAGIDVSLAPVLAAHARLAAMAQLVLVEGVGGWMAPLSAELMQADLVRELDLPVVLVVGLRLGCINHALLSERAIRTDGARLLGWIGNSVDPDLDYAGAYEVGLRSRMASPCLGWLRHGEQRLEPAGLLSAMAEPAAGAG</sequence>
<organism evidence="3 4">
    <name type="scientific">Pseudomarimonas salicorniae</name>
    <dbReference type="NCBI Taxonomy" id="2933270"/>
    <lineage>
        <taxon>Bacteria</taxon>
        <taxon>Pseudomonadati</taxon>
        <taxon>Pseudomonadota</taxon>
        <taxon>Gammaproteobacteria</taxon>
        <taxon>Lysobacterales</taxon>
        <taxon>Lysobacteraceae</taxon>
        <taxon>Pseudomarimonas</taxon>
    </lineage>
</organism>
<dbReference type="PIRSF" id="PIRSF006755">
    <property type="entry name" value="DTB_synth"/>
    <property type="match status" value="1"/>
</dbReference>
<reference evidence="3" key="1">
    <citation type="submission" date="2022-04" db="EMBL/GenBank/DDBJ databases">
        <title>Lysobacter sp. CAU 1642 isolated from sea sand.</title>
        <authorList>
            <person name="Kim W."/>
        </authorList>
    </citation>
    <scope>NUCLEOTIDE SEQUENCE</scope>
    <source>
        <strain evidence="3">CAU 1642</strain>
    </source>
</reference>
<feature type="active site" evidence="2">
    <location>
        <position position="39"/>
    </location>
</feature>
<keyword evidence="2 3" id="KW-0436">Ligase</keyword>
<feature type="binding site" evidence="2">
    <location>
        <begin position="177"/>
        <end position="178"/>
    </location>
    <ligand>
        <name>ATP</name>
        <dbReference type="ChEBI" id="CHEBI:30616"/>
    </ligand>
</feature>
<dbReference type="Proteomes" id="UP001431449">
    <property type="component" value="Unassembled WGS sequence"/>
</dbReference>
<keyword evidence="2" id="KW-0547">Nucleotide-binding</keyword>
<keyword evidence="2" id="KW-0963">Cytoplasm</keyword>
<dbReference type="RefSeq" id="WP_248210826.1">
    <property type="nucleotide sequence ID" value="NZ_JALNMH010000013.1"/>
</dbReference>
<keyword evidence="2" id="KW-0479">Metal-binding</keyword>
<comment type="pathway">
    <text evidence="2">Cofactor biosynthesis; biotin biosynthesis; biotin from 7,8-diaminononanoate: step 1/2.</text>
</comment>
<dbReference type="EMBL" id="JALNMH010000013">
    <property type="protein sequence ID" value="MCK7595077.1"/>
    <property type="molecule type" value="Genomic_DNA"/>
</dbReference>
<dbReference type="Gene3D" id="3.40.50.300">
    <property type="entry name" value="P-loop containing nucleotide triphosphate hydrolases"/>
    <property type="match status" value="1"/>
</dbReference>
<comment type="cofactor">
    <cofactor evidence="2">
        <name>Mg(2+)</name>
        <dbReference type="ChEBI" id="CHEBI:18420"/>
    </cofactor>
</comment>
<keyword evidence="2" id="KW-0067">ATP-binding</keyword>
<feature type="binding site" evidence="2">
    <location>
        <position position="18"/>
    </location>
    <ligand>
        <name>Mg(2+)</name>
        <dbReference type="ChEBI" id="CHEBI:18420"/>
    </ligand>
</feature>
<feature type="binding site" evidence="2">
    <location>
        <position position="117"/>
    </location>
    <ligand>
        <name>Mg(2+)</name>
        <dbReference type="ChEBI" id="CHEBI:18420"/>
    </ligand>
</feature>
<comment type="function">
    <text evidence="2">Catalyzes a mechanistically unusual reaction, the ATP-dependent insertion of CO2 between the N7 and N8 nitrogen atoms of 7,8-diaminopelargonic acid (DAPA, also called 7,8-diammoniononanoate) to form a ureido ring.</text>
</comment>
<dbReference type="Pfam" id="PF13500">
    <property type="entry name" value="AAA_26"/>
    <property type="match status" value="1"/>
</dbReference>
<dbReference type="SUPFAM" id="SSF52540">
    <property type="entry name" value="P-loop containing nucleoside triphosphate hydrolases"/>
    <property type="match status" value="1"/>
</dbReference>
<dbReference type="InterPro" id="IPR004472">
    <property type="entry name" value="DTB_synth_BioD"/>
</dbReference>
<dbReference type="GO" id="GO:0004141">
    <property type="term" value="F:dethiobiotin synthase activity"/>
    <property type="evidence" value="ECO:0007669"/>
    <property type="project" value="UniProtKB-EC"/>
</dbReference>
<feature type="binding site" evidence="2">
    <location>
        <position position="43"/>
    </location>
    <ligand>
        <name>substrate</name>
    </ligand>
</feature>
<keyword evidence="1 2" id="KW-0093">Biotin biosynthesis</keyword>
<feature type="binding site" evidence="2">
    <location>
        <begin position="117"/>
        <end position="120"/>
    </location>
    <ligand>
        <name>ATP</name>
        <dbReference type="ChEBI" id="CHEBI:30616"/>
    </ligand>
</feature>
<dbReference type="HAMAP" id="MF_00336">
    <property type="entry name" value="BioD"/>
    <property type="match status" value="1"/>
</dbReference>
<dbReference type="EC" id="6.3.3.3" evidence="2"/>
<dbReference type="PANTHER" id="PTHR43210">
    <property type="entry name" value="DETHIOBIOTIN SYNTHETASE"/>
    <property type="match status" value="1"/>
</dbReference>
<keyword evidence="2" id="KW-0460">Magnesium</keyword>
<evidence type="ECO:0000256" key="2">
    <source>
        <dbReference type="HAMAP-Rule" id="MF_00336"/>
    </source>
</evidence>
<dbReference type="CDD" id="cd03109">
    <property type="entry name" value="DTBS"/>
    <property type="match status" value="1"/>
</dbReference>
<evidence type="ECO:0000313" key="4">
    <source>
        <dbReference type="Proteomes" id="UP001431449"/>
    </source>
</evidence>
<accession>A0ABT0GM16</accession>
<dbReference type="PANTHER" id="PTHR43210:SF5">
    <property type="entry name" value="DETHIOBIOTIN SYNTHETASE"/>
    <property type="match status" value="1"/>
</dbReference>
<evidence type="ECO:0000313" key="3">
    <source>
        <dbReference type="EMBL" id="MCK7595077.1"/>
    </source>
</evidence>
<comment type="caution">
    <text evidence="3">The sequence shown here is derived from an EMBL/GenBank/DDBJ whole genome shotgun (WGS) entry which is preliminary data.</text>
</comment>
<proteinExistence type="inferred from homology"/>
<comment type="catalytic activity">
    <reaction evidence="2">
        <text>(7R,8S)-7,8-diammoniononanoate + CO2 + ATP = (4R,5S)-dethiobiotin + ADP + phosphate + 3 H(+)</text>
        <dbReference type="Rhea" id="RHEA:15805"/>
        <dbReference type="ChEBI" id="CHEBI:15378"/>
        <dbReference type="ChEBI" id="CHEBI:16526"/>
        <dbReference type="ChEBI" id="CHEBI:30616"/>
        <dbReference type="ChEBI" id="CHEBI:43474"/>
        <dbReference type="ChEBI" id="CHEBI:149469"/>
        <dbReference type="ChEBI" id="CHEBI:149473"/>
        <dbReference type="ChEBI" id="CHEBI:456216"/>
        <dbReference type="EC" id="6.3.3.3"/>
    </reaction>
</comment>
<comment type="similarity">
    <text evidence="2">Belongs to the dethiobiotin synthetase family.</text>
</comment>
<evidence type="ECO:0000256" key="1">
    <source>
        <dbReference type="ARBA" id="ARBA00022756"/>
    </source>
</evidence>
<name>A0ABT0GM16_9GAMM</name>
<protein>
    <recommendedName>
        <fullName evidence="2">ATP-dependent dethiobiotin synthetase BioD</fullName>
        <ecNumber evidence="2">6.3.3.3</ecNumber>
    </recommendedName>
    <alternativeName>
        <fullName evidence="2">DTB synthetase</fullName>
        <shortName evidence="2">DTBS</shortName>
    </alternativeName>
    <alternativeName>
        <fullName evidence="2">Dethiobiotin synthase</fullName>
    </alternativeName>
</protein>
<feature type="binding site" evidence="2">
    <location>
        <position position="56"/>
    </location>
    <ligand>
        <name>ATP</name>
        <dbReference type="ChEBI" id="CHEBI:30616"/>
    </ligand>
</feature>
<comment type="caution">
    <text evidence="2">Lacks conserved residue(s) required for the propagation of feature annotation.</text>
</comment>
<dbReference type="InterPro" id="IPR027417">
    <property type="entry name" value="P-loop_NTPase"/>
</dbReference>
<dbReference type="NCBIfam" id="TIGR00347">
    <property type="entry name" value="bioD"/>
    <property type="match status" value="1"/>
</dbReference>